<keyword evidence="6" id="KW-1185">Reference proteome</keyword>
<evidence type="ECO:0000256" key="1">
    <source>
        <dbReference type="ARBA" id="ARBA00022723"/>
    </source>
</evidence>
<reference evidence="5 6" key="1">
    <citation type="submission" date="2023-11" db="EMBL/GenBank/DDBJ databases">
        <authorList>
            <person name="Okamura Y."/>
        </authorList>
    </citation>
    <scope>NUCLEOTIDE SEQUENCE [LARGE SCALE GENOMIC DNA]</scope>
</reference>
<comment type="caution">
    <text evidence="5">The sequence shown here is derived from an EMBL/GenBank/DDBJ whole genome shotgun (WGS) entry which is preliminary data.</text>
</comment>
<dbReference type="Proteomes" id="UP001497472">
    <property type="component" value="Unassembled WGS sequence"/>
</dbReference>
<name>A0AAV1J4L5_9NEOP</name>
<dbReference type="InterPro" id="IPR045129">
    <property type="entry name" value="RNF123/RKP/RSPRY1"/>
</dbReference>
<keyword evidence="2" id="KW-0863">Zinc-finger</keyword>
<sequence>MMNVLRSMFGVCSSSGEKGEVHDMIKKIFGSELVMKDNTDRHNQRTKYVSHIRDNLPKMLDAKLLSPKSKSSKKQPQVANEGTESTDDRAGRIGPKIVVFDASTGTGRLVLVGDERVSVQGLSSFATIKATACVYAGKWMYEVQLGTKGIMQVFTKVF</sequence>
<dbReference type="GO" id="GO:0051603">
    <property type="term" value="P:proteolysis involved in protein catabolic process"/>
    <property type="evidence" value="ECO:0007669"/>
    <property type="project" value="TreeGrafter"/>
</dbReference>
<keyword evidence="3" id="KW-0862">Zinc</keyword>
<dbReference type="PANTHER" id="PTHR13363">
    <property type="entry name" value="RING FINGER AND SRY DOMAIN-CONTAINING"/>
    <property type="match status" value="1"/>
</dbReference>
<proteinExistence type="predicted"/>
<keyword evidence="1" id="KW-0479">Metal-binding</keyword>
<feature type="region of interest" description="Disordered" evidence="4">
    <location>
        <begin position="64"/>
        <end position="90"/>
    </location>
</feature>
<protein>
    <submittedName>
        <fullName evidence="5">Uncharacterized protein</fullName>
    </submittedName>
</protein>
<evidence type="ECO:0000313" key="5">
    <source>
        <dbReference type="EMBL" id="CAK1543567.1"/>
    </source>
</evidence>
<gene>
    <name evidence="5" type="ORF">LNINA_LOCUS3375</name>
</gene>
<evidence type="ECO:0000256" key="4">
    <source>
        <dbReference type="SAM" id="MobiDB-lite"/>
    </source>
</evidence>
<accession>A0AAV1J4L5</accession>
<evidence type="ECO:0000256" key="2">
    <source>
        <dbReference type="ARBA" id="ARBA00022771"/>
    </source>
</evidence>
<dbReference type="AlphaFoldDB" id="A0AAV1J4L5"/>
<dbReference type="EMBL" id="CAVLEF010000004">
    <property type="protein sequence ID" value="CAK1543567.1"/>
    <property type="molecule type" value="Genomic_DNA"/>
</dbReference>
<dbReference type="GO" id="GO:0005737">
    <property type="term" value="C:cytoplasm"/>
    <property type="evidence" value="ECO:0007669"/>
    <property type="project" value="TreeGrafter"/>
</dbReference>
<feature type="compositionally biased region" description="Low complexity" evidence="4">
    <location>
        <begin position="64"/>
        <end position="77"/>
    </location>
</feature>
<dbReference type="PANTHER" id="PTHR13363:SF5">
    <property type="entry name" value="E3 UBIQUITIN-PROTEIN LIGASE RNF123"/>
    <property type="match status" value="1"/>
</dbReference>
<dbReference type="GO" id="GO:0004842">
    <property type="term" value="F:ubiquitin-protein transferase activity"/>
    <property type="evidence" value="ECO:0007669"/>
    <property type="project" value="InterPro"/>
</dbReference>
<organism evidence="5 6">
    <name type="scientific">Leptosia nina</name>
    <dbReference type="NCBI Taxonomy" id="320188"/>
    <lineage>
        <taxon>Eukaryota</taxon>
        <taxon>Metazoa</taxon>
        <taxon>Ecdysozoa</taxon>
        <taxon>Arthropoda</taxon>
        <taxon>Hexapoda</taxon>
        <taxon>Insecta</taxon>
        <taxon>Pterygota</taxon>
        <taxon>Neoptera</taxon>
        <taxon>Endopterygota</taxon>
        <taxon>Lepidoptera</taxon>
        <taxon>Glossata</taxon>
        <taxon>Ditrysia</taxon>
        <taxon>Papilionoidea</taxon>
        <taxon>Pieridae</taxon>
        <taxon>Pierinae</taxon>
        <taxon>Leptosia</taxon>
    </lineage>
</organism>
<evidence type="ECO:0000313" key="6">
    <source>
        <dbReference type="Proteomes" id="UP001497472"/>
    </source>
</evidence>
<evidence type="ECO:0000256" key="3">
    <source>
        <dbReference type="ARBA" id="ARBA00022833"/>
    </source>
</evidence>
<dbReference type="GO" id="GO:0008270">
    <property type="term" value="F:zinc ion binding"/>
    <property type="evidence" value="ECO:0007669"/>
    <property type="project" value="UniProtKB-KW"/>
</dbReference>